<dbReference type="AlphaFoldDB" id="A0A1I7UFC1"/>
<feature type="region of interest" description="Disordered" evidence="1">
    <location>
        <begin position="100"/>
        <end position="125"/>
    </location>
</feature>
<evidence type="ECO:0000256" key="1">
    <source>
        <dbReference type="SAM" id="MobiDB-lite"/>
    </source>
</evidence>
<organism evidence="2 3">
    <name type="scientific">Caenorhabditis tropicalis</name>
    <dbReference type="NCBI Taxonomy" id="1561998"/>
    <lineage>
        <taxon>Eukaryota</taxon>
        <taxon>Metazoa</taxon>
        <taxon>Ecdysozoa</taxon>
        <taxon>Nematoda</taxon>
        <taxon>Chromadorea</taxon>
        <taxon>Rhabditida</taxon>
        <taxon>Rhabditina</taxon>
        <taxon>Rhabditomorpha</taxon>
        <taxon>Rhabditoidea</taxon>
        <taxon>Rhabditidae</taxon>
        <taxon>Peloderinae</taxon>
        <taxon>Caenorhabditis</taxon>
    </lineage>
</organism>
<accession>A0A1I7UFC1</accession>
<dbReference type="eggNOG" id="ENOG502TIGG">
    <property type="taxonomic scope" value="Eukaryota"/>
</dbReference>
<name>A0A1I7UFC1_9PELO</name>
<evidence type="ECO:0000313" key="2">
    <source>
        <dbReference type="Proteomes" id="UP000095282"/>
    </source>
</evidence>
<dbReference type="WBParaSite" id="Csp11.Scaffold629.g8749.t2">
    <property type="protein sequence ID" value="Csp11.Scaffold629.g8749.t2"/>
    <property type="gene ID" value="Csp11.Scaffold629.g8749"/>
</dbReference>
<reference evidence="3" key="1">
    <citation type="submission" date="2016-11" db="UniProtKB">
        <authorList>
            <consortium name="WormBaseParasite"/>
        </authorList>
    </citation>
    <scope>IDENTIFICATION</scope>
</reference>
<evidence type="ECO:0000313" key="3">
    <source>
        <dbReference type="WBParaSite" id="Csp11.Scaffold629.g8749.t2"/>
    </source>
</evidence>
<dbReference type="InterPro" id="IPR035898">
    <property type="entry name" value="TAZ_dom_sf"/>
</dbReference>
<proteinExistence type="predicted"/>
<dbReference type="Proteomes" id="UP000095282">
    <property type="component" value="Unplaced"/>
</dbReference>
<keyword evidence="2" id="KW-1185">Reference proteome</keyword>
<dbReference type="SUPFAM" id="SSF57933">
    <property type="entry name" value="TAZ domain"/>
    <property type="match status" value="1"/>
</dbReference>
<sequence length="125" mass="13904">MPKKSNKSEEEEVPMKTYCKETAAMIAKLDLTETLTRDEMIGQIIKIILKHYANCYHPDCLECNRFNMIVFEHMLCCEDYRTCKIPGCLSIARANGKVPAGCDAEPCSSGNGEQPAAPSNDETPL</sequence>
<protein>
    <submittedName>
        <fullName evidence="3">TAZ-type domain-containing protein</fullName>
    </submittedName>
</protein>